<feature type="domain" description="Carbohydrate esterase 2 N-terminal" evidence="3">
    <location>
        <begin position="263"/>
        <end position="339"/>
    </location>
</feature>
<evidence type="ECO:0000256" key="1">
    <source>
        <dbReference type="SAM" id="Phobius"/>
    </source>
</evidence>
<dbReference type="Proteomes" id="UP000265816">
    <property type="component" value="Unassembled WGS sequence"/>
</dbReference>
<organism evidence="4 5">
    <name type="scientific">Mesobacillus zeae</name>
    <dbReference type="NCBI Taxonomy" id="1917180"/>
    <lineage>
        <taxon>Bacteria</taxon>
        <taxon>Bacillati</taxon>
        <taxon>Bacillota</taxon>
        <taxon>Bacilli</taxon>
        <taxon>Bacillales</taxon>
        <taxon>Bacillaceae</taxon>
        <taxon>Mesobacillus</taxon>
    </lineage>
</organism>
<dbReference type="AlphaFoldDB" id="A0A398B3Y6"/>
<dbReference type="RefSeq" id="WP_119113392.1">
    <property type="nucleotide sequence ID" value="NZ_CBCSEO010000010.1"/>
</dbReference>
<keyword evidence="1" id="KW-1133">Transmembrane helix</keyword>
<dbReference type="InterPro" id="IPR040794">
    <property type="entry name" value="CE2_N"/>
</dbReference>
<gene>
    <name evidence="4" type="ORF">D1970_13455</name>
</gene>
<evidence type="ECO:0000313" key="5">
    <source>
        <dbReference type="Proteomes" id="UP000265816"/>
    </source>
</evidence>
<dbReference type="InterPro" id="IPR036514">
    <property type="entry name" value="SGNH_hydro_sf"/>
</dbReference>
<dbReference type="SUPFAM" id="SSF52266">
    <property type="entry name" value="SGNH hydrolase"/>
    <property type="match status" value="1"/>
</dbReference>
<dbReference type="InterPro" id="IPR051532">
    <property type="entry name" value="Ester_Hydrolysis_Enzymes"/>
</dbReference>
<reference evidence="4 5" key="1">
    <citation type="submission" date="2018-08" db="EMBL/GenBank/DDBJ databases">
        <title>Bacillus jemisoniae sp. nov., Bacillus chryseoplanitiae sp. nov., Bacillus resnikiae sp. nov., and Bacillus frankliniae sp. nov., isolated from Viking spacecraft and associated surfaces.</title>
        <authorList>
            <person name="Seuylemezian A."/>
            <person name="Vaishampayan P."/>
        </authorList>
    </citation>
    <scope>NUCLEOTIDE SEQUENCE [LARGE SCALE GENOMIC DNA]</scope>
    <source>
        <strain evidence="4 5">JJ-247</strain>
    </source>
</reference>
<sequence>MQRKVTILITGAVALFFIIYWLANFSPARGKGEANVYDKISEGSNIRYLVIGDSIARGSGAETMDQRWYTKLEVLLKGDMGIVAKRQSLVQSGATAFEGIYRLQNAARLTNADLIFIFFGENDRKYMGPEEFSFFYEKLLRDAKMKFPNAEIITITESPLKQPPFAKQIERISYHYGAKNIDMRKHFKDTGMLTEKLTSDTVHPNGKGYQLYANAIFNLLKKNSRERNDIALLKKPLTGEHDFVLTANSMPEKTRGFKNKNGMYISNVPGNFLEFQFEGPMLGVTLSRRENGGMMNVYVDGEYVRTMSTWWPFPRERNLYVTSGLEQGKHTARFEVINDVSPHNSQGIGTIQISSVFMSERIKD</sequence>
<dbReference type="CDD" id="cd00229">
    <property type="entry name" value="SGNH_hydrolase"/>
    <property type="match status" value="1"/>
</dbReference>
<dbReference type="Pfam" id="PF13472">
    <property type="entry name" value="Lipase_GDSL_2"/>
    <property type="match status" value="1"/>
</dbReference>
<dbReference type="Gene3D" id="2.60.120.260">
    <property type="entry name" value="Galactose-binding domain-like"/>
    <property type="match status" value="1"/>
</dbReference>
<evidence type="ECO:0000313" key="4">
    <source>
        <dbReference type="EMBL" id="RID84124.1"/>
    </source>
</evidence>
<dbReference type="GO" id="GO:0016787">
    <property type="term" value="F:hydrolase activity"/>
    <property type="evidence" value="ECO:0007669"/>
    <property type="project" value="UniProtKB-KW"/>
</dbReference>
<evidence type="ECO:0000259" key="3">
    <source>
        <dbReference type="Pfam" id="PF17996"/>
    </source>
</evidence>
<dbReference type="PANTHER" id="PTHR30383">
    <property type="entry name" value="THIOESTERASE 1/PROTEASE 1/LYSOPHOSPHOLIPASE L1"/>
    <property type="match status" value="1"/>
</dbReference>
<feature type="domain" description="SGNH hydrolase-type esterase" evidence="2">
    <location>
        <begin position="50"/>
        <end position="211"/>
    </location>
</feature>
<keyword evidence="1" id="KW-0472">Membrane</keyword>
<name>A0A398B3Y6_9BACI</name>
<keyword evidence="5" id="KW-1185">Reference proteome</keyword>
<keyword evidence="4" id="KW-0378">Hydrolase</keyword>
<keyword evidence="1" id="KW-0812">Transmembrane</keyword>
<dbReference type="Gene3D" id="3.40.50.1110">
    <property type="entry name" value="SGNH hydrolase"/>
    <property type="match status" value="1"/>
</dbReference>
<dbReference type="Pfam" id="PF17996">
    <property type="entry name" value="CE2_N"/>
    <property type="match status" value="1"/>
</dbReference>
<dbReference type="EMBL" id="QWVT01000023">
    <property type="protein sequence ID" value="RID84124.1"/>
    <property type="molecule type" value="Genomic_DNA"/>
</dbReference>
<dbReference type="InterPro" id="IPR013830">
    <property type="entry name" value="SGNH_hydro"/>
</dbReference>
<proteinExistence type="predicted"/>
<evidence type="ECO:0000259" key="2">
    <source>
        <dbReference type="Pfam" id="PF13472"/>
    </source>
</evidence>
<dbReference type="OrthoDB" id="8233337at2"/>
<comment type="caution">
    <text evidence="4">The sequence shown here is derived from an EMBL/GenBank/DDBJ whole genome shotgun (WGS) entry which is preliminary data.</text>
</comment>
<accession>A0A398B3Y6</accession>
<feature type="transmembrane region" description="Helical" evidence="1">
    <location>
        <begin position="5"/>
        <end position="23"/>
    </location>
</feature>
<protein>
    <submittedName>
        <fullName evidence="4">SGNH/GDSL hydrolase family protein</fullName>
    </submittedName>
</protein>